<dbReference type="SUPFAM" id="SSF52047">
    <property type="entry name" value="RNI-like"/>
    <property type="match status" value="1"/>
</dbReference>
<dbReference type="Gene3D" id="3.80.10.10">
    <property type="entry name" value="Ribonuclease Inhibitor"/>
    <property type="match status" value="1"/>
</dbReference>
<dbReference type="OrthoDB" id="2269543at2759"/>
<dbReference type="AlphaFoldDB" id="A0A0B7NT71"/>
<keyword evidence="3" id="KW-1185">Reference proteome</keyword>
<organism evidence="2 3">
    <name type="scientific">Parasitella parasitica</name>
    <dbReference type="NCBI Taxonomy" id="35722"/>
    <lineage>
        <taxon>Eukaryota</taxon>
        <taxon>Fungi</taxon>
        <taxon>Fungi incertae sedis</taxon>
        <taxon>Mucoromycota</taxon>
        <taxon>Mucoromycotina</taxon>
        <taxon>Mucoromycetes</taxon>
        <taxon>Mucorales</taxon>
        <taxon>Mucorineae</taxon>
        <taxon>Mucoraceae</taxon>
        <taxon>Parasitella</taxon>
    </lineage>
</organism>
<dbReference type="InterPro" id="IPR032675">
    <property type="entry name" value="LRR_dom_sf"/>
</dbReference>
<feature type="region of interest" description="Disordered" evidence="1">
    <location>
        <begin position="146"/>
        <end position="178"/>
    </location>
</feature>
<dbReference type="Proteomes" id="UP000054107">
    <property type="component" value="Unassembled WGS sequence"/>
</dbReference>
<evidence type="ECO:0000256" key="1">
    <source>
        <dbReference type="SAM" id="MobiDB-lite"/>
    </source>
</evidence>
<dbReference type="EMBL" id="LN733886">
    <property type="protein sequence ID" value="CEP18715.1"/>
    <property type="molecule type" value="Genomic_DNA"/>
</dbReference>
<evidence type="ECO:0008006" key="4">
    <source>
        <dbReference type="Google" id="ProtNLM"/>
    </source>
</evidence>
<feature type="compositionally biased region" description="Acidic residues" evidence="1">
    <location>
        <begin position="148"/>
        <end position="172"/>
    </location>
</feature>
<name>A0A0B7NT71_9FUNG</name>
<proteinExistence type="predicted"/>
<accession>A0A0B7NT71</accession>
<sequence>MFFIKTLKYHHTLITFVSKNSSKKTQDIKKQVQYLTFYGDVTIAVSALLALPELFPSLKQVVCLVSYDTVADAEEFDNPDDYAGSAVSQSASNIQKKHERFVNHRIAEHWNNITGFKEEASYPLAAAILENGGLCNLIDLDVGKDPADIDDDDDSDDDSDDGIDDGIDDDSDDGIHDDSDDVKYGYNFTSLIKQLSKAPKLKTLRLACVSKFESLKVNPHGFNWDVKRPQLEAFVSSCPRLKCYDVNQYPITPEILAAMDENGIKLEAMTTVANNLPKQIDDLLFSNQKDSIKTMTLSFPLNSSFMDAKRQDLFNSLQGFPNLKCLTIKCGVIPINEILQCCKYLETIKLQYCQLVLASGASADFTTKLKHLILEEVKMTRNGDVSGFISKTCPALTRLEITYKYISCILEFKFPDHKFTSIKVSITEGNRRQRYVVKNVQGTRICRMTSNGLVISTDPLESFESNFLYLTYASCDALKIEDTYVSDP</sequence>
<gene>
    <name evidence="2" type="primary">PARPA_13022.1 scaffold 45703</name>
</gene>
<protein>
    <recommendedName>
        <fullName evidence="4">F-box domain-containing protein</fullName>
    </recommendedName>
</protein>
<evidence type="ECO:0000313" key="2">
    <source>
        <dbReference type="EMBL" id="CEP18715.1"/>
    </source>
</evidence>
<reference evidence="2 3" key="1">
    <citation type="submission" date="2014-09" db="EMBL/GenBank/DDBJ databases">
        <authorList>
            <person name="Ellenberger Sabrina"/>
        </authorList>
    </citation>
    <scope>NUCLEOTIDE SEQUENCE [LARGE SCALE GENOMIC DNA]</scope>
    <source>
        <strain evidence="2 3">CBS 412.66</strain>
    </source>
</reference>
<evidence type="ECO:0000313" key="3">
    <source>
        <dbReference type="Proteomes" id="UP000054107"/>
    </source>
</evidence>